<dbReference type="Pfam" id="PF00441">
    <property type="entry name" value="Acyl-CoA_dh_1"/>
    <property type="match status" value="1"/>
</dbReference>
<organism evidence="10 11">
    <name type="scientific">Caldovatus aquaticus</name>
    <dbReference type="NCBI Taxonomy" id="2865671"/>
    <lineage>
        <taxon>Bacteria</taxon>
        <taxon>Pseudomonadati</taxon>
        <taxon>Pseudomonadota</taxon>
        <taxon>Alphaproteobacteria</taxon>
        <taxon>Acetobacterales</taxon>
        <taxon>Roseomonadaceae</taxon>
        <taxon>Caldovatus</taxon>
    </lineage>
</organism>
<dbReference type="InterPro" id="IPR009075">
    <property type="entry name" value="AcylCo_DH/oxidase_C"/>
</dbReference>
<name>A0ABS7F639_9PROT</name>
<dbReference type="Pfam" id="PF02771">
    <property type="entry name" value="Acyl-CoA_dh_N"/>
    <property type="match status" value="1"/>
</dbReference>
<evidence type="ECO:0000256" key="1">
    <source>
        <dbReference type="ARBA" id="ARBA00001974"/>
    </source>
</evidence>
<evidence type="ECO:0000256" key="2">
    <source>
        <dbReference type="ARBA" id="ARBA00009347"/>
    </source>
</evidence>
<dbReference type="Pfam" id="PF02770">
    <property type="entry name" value="Acyl-CoA_dh_M"/>
    <property type="match status" value="1"/>
</dbReference>
<evidence type="ECO:0000256" key="5">
    <source>
        <dbReference type="ARBA" id="ARBA00023002"/>
    </source>
</evidence>
<dbReference type="InterPro" id="IPR046373">
    <property type="entry name" value="Acyl-CoA_Oxase/DH_mid-dom_sf"/>
</dbReference>
<dbReference type="SUPFAM" id="SSF56645">
    <property type="entry name" value="Acyl-CoA dehydrogenase NM domain-like"/>
    <property type="match status" value="1"/>
</dbReference>
<protein>
    <submittedName>
        <fullName evidence="10">Acyl-CoA dehydrogenase family protein</fullName>
    </submittedName>
</protein>
<dbReference type="InterPro" id="IPR052161">
    <property type="entry name" value="Mycobact_Acyl-CoA_DH"/>
</dbReference>
<dbReference type="InterPro" id="IPR037069">
    <property type="entry name" value="AcylCoA_DH/ox_N_sf"/>
</dbReference>
<evidence type="ECO:0000313" key="10">
    <source>
        <dbReference type="EMBL" id="MBW8271034.1"/>
    </source>
</evidence>
<dbReference type="EMBL" id="JAHZUY010000065">
    <property type="protein sequence ID" value="MBW8271034.1"/>
    <property type="molecule type" value="Genomic_DNA"/>
</dbReference>
<feature type="domain" description="Acyl-CoA dehydrogenase/oxidase C-terminal" evidence="7">
    <location>
        <begin position="241"/>
        <end position="396"/>
    </location>
</feature>
<feature type="domain" description="Acyl-CoA oxidase/dehydrogenase middle" evidence="8">
    <location>
        <begin position="135"/>
        <end position="229"/>
    </location>
</feature>
<keyword evidence="3 6" id="KW-0285">Flavoprotein</keyword>
<dbReference type="SUPFAM" id="SSF47203">
    <property type="entry name" value="Acyl-CoA dehydrogenase C-terminal domain-like"/>
    <property type="match status" value="1"/>
</dbReference>
<evidence type="ECO:0000259" key="7">
    <source>
        <dbReference type="Pfam" id="PF00441"/>
    </source>
</evidence>
<evidence type="ECO:0000259" key="9">
    <source>
        <dbReference type="Pfam" id="PF02771"/>
    </source>
</evidence>
<dbReference type="Gene3D" id="2.40.110.10">
    <property type="entry name" value="Butyryl-CoA Dehydrogenase, subunit A, domain 2"/>
    <property type="match status" value="1"/>
</dbReference>
<dbReference type="RefSeq" id="WP_220118811.1">
    <property type="nucleotide sequence ID" value="NZ_JAHZUY010000065.1"/>
</dbReference>
<dbReference type="Gene3D" id="1.10.540.10">
    <property type="entry name" value="Acyl-CoA dehydrogenase/oxidase, N-terminal domain"/>
    <property type="match status" value="1"/>
</dbReference>
<evidence type="ECO:0000313" key="11">
    <source>
        <dbReference type="Proteomes" id="UP001519924"/>
    </source>
</evidence>
<keyword evidence="11" id="KW-1185">Reference proteome</keyword>
<dbReference type="InterPro" id="IPR009100">
    <property type="entry name" value="AcylCoA_DH/oxidase_NM_dom_sf"/>
</dbReference>
<comment type="similarity">
    <text evidence="2 6">Belongs to the acyl-CoA dehydrogenase family.</text>
</comment>
<comment type="cofactor">
    <cofactor evidence="1 6">
        <name>FAD</name>
        <dbReference type="ChEBI" id="CHEBI:57692"/>
    </cofactor>
</comment>
<keyword evidence="4 6" id="KW-0274">FAD</keyword>
<keyword evidence="5 6" id="KW-0560">Oxidoreductase</keyword>
<evidence type="ECO:0000256" key="3">
    <source>
        <dbReference type="ARBA" id="ARBA00022630"/>
    </source>
</evidence>
<dbReference type="InterPro" id="IPR036250">
    <property type="entry name" value="AcylCo_DH-like_C"/>
</dbReference>
<reference evidence="10 11" key="1">
    <citation type="submission" date="2021-08" db="EMBL/GenBank/DDBJ databases">
        <title>Caldovatus sediminis gen. nov., sp. nov., a moderately thermophilic bacterium isolated from a hot spring.</title>
        <authorList>
            <person name="Hu C.-J."/>
            <person name="Li W.-J."/>
            <person name="Xian W.-D."/>
        </authorList>
    </citation>
    <scope>NUCLEOTIDE SEQUENCE [LARGE SCALE GENOMIC DNA]</scope>
    <source>
        <strain evidence="10 11">SYSU G05006</strain>
    </source>
</reference>
<dbReference type="PANTHER" id="PTHR43292:SF3">
    <property type="entry name" value="ACYL-COA DEHYDROGENASE FADE29"/>
    <property type="match status" value="1"/>
</dbReference>
<dbReference type="Proteomes" id="UP001519924">
    <property type="component" value="Unassembled WGS sequence"/>
</dbReference>
<evidence type="ECO:0000256" key="6">
    <source>
        <dbReference type="RuleBase" id="RU362125"/>
    </source>
</evidence>
<accession>A0ABS7F639</accession>
<evidence type="ECO:0000256" key="4">
    <source>
        <dbReference type="ARBA" id="ARBA00022827"/>
    </source>
</evidence>
<dbReference type="PANTHER" id="PTHR43292">
    <property type="entry name" value="ACYL-COA DEHYDROGENASE"/>
    <property type="match status" value="1"/>
</dbReference>
<evidence type="ECO:0000259" key="8">
    <source>
        <dbReference type="Pfam" id="PF02770"/>
    </source>
</evidence>
<comment type="caution">
    <text evidence="10">The sequence shown here is derived from an EMBL/GenBank/DDBJ whole genome shotgun (WGS) entry which is preliminary data.</text>
</comment>
<proteinExistence type="inferred from homology"/>
<sequence>MTAIGAAAAEDALPAAGPAAWRRAIRDWLEANLPPAWRADAIAPAEPGLEELKAWEARMYRAGLAGVAWPKAYGGHGLTLREHLIVSQEIGRMPMPESVNSIGKELAGPILLAIGTEEQKKRFIPAILEMREIWCQGFSEPEAGSDLAGLRTRATHDGKVWRINGRKIWTSGGFRAQRCLLLARTGTLEDRHRGLALFVLRMDAPGVTVQRIRQIDGEAEFAEVFLDDVPVEEADALGSPDEGWQAAVRVLEIERATNRMYRAWRLENELRHLVAACRADPNLAPLLADPAYAQRLAQFRIEIEVLKRYVEGVVEDLAAGGAIGGRGSLIKLHWSEAHQRFAALALELLGQAALPPAPEVRAAQRRFRRIYLRARAETIYAGTSQIQLGIIADRILRLPRAA</sequence>
<dbReference type="Gene3D" id="1.20.140.10">
    <property type="entry name" value="Butyryl-CoA Dehydrogenase, subunit A, domain 3"/>
    <property type="match status" value="1"/>
</dbReference>
<dbReference type="InterPro" id="IPR013786">
    <property type="entry name" value="AcylCoA_DH/ox_N"/>
</dbReference>
<dbReference type="InterPro" id="IPR006091">
    <property type="entry name" value="Acyl-CoA_Oxase/DH_mid-dom"/>
</dbReference>
<gene>
    <name evidence="10" type="ORF">K1J50_16235</name>
</gene>
<feature type="domain" description="Acyl-CoA dehydrogenase/oxidase N-terminal" evidence="9">
    <location>
        <begin position="20"/>
        <end position="129"/>
    </location>
</feature>